<dbReference type="Gene3D" id="3.30.420.10">
    <property type="entry name" value="Ribonuclease H-like superfamily/Ribonuclease H"/>
    <property type="match status" value="1"/>
</dbReference>
<keyword evidence="1" id="KW-0540">Nuclease</keyword>
<evidence type="ECO:0000256" key="1">
    <source>
        <dbReference type="ARBA" id="ARBA00022722"/>
    </source>
</evidence>
<dbReference type="SUPFAM" id="SSF53098">
    <property type="entry name" value="Ribonuclease H-like"/>
    <property type="match status" value="1"/>
</dbReference>
<proteinExistence type="predicted"/>
<dbReference type="CDD" id="cd06133">
    <property type="entry name" value="ERI-1_3'hExo_like"/>
    <property type="match status" value="1"/>
</dbReference>
<name>A0A1H0RKL2_9CLOT</name>
<dbReference type="Proteomes" id="UP000585258">
    <property type="component" value="Unassembled WGS sequence"/>
</dbReference>
<dbReference type="STRING" id="94869.SAMN04488529_103215"/>
<evidence type="ECO:0000259" key="4">
    <source>
        <dbReference type="SMART" id="SM00479"/>
    </source>
</evidence>
<evidence type="ECO:0000256" key="2">
    <source>
        <dbReference type="ARBA" id="ARBA00022801"/>
    </source>
</evidence>
<dbReference type="GO" id="GO:0000175">
    <property type="term" value="F:3'-5'-RNA exonuclease activity"/>
    <property type="evidence" value="ECO:0007669"/>
    <property type="project" value="InterPro"/>
</dbReference>
<dbReference type="PANTHER" id="PTHR23044">
    <property type="entry name" value="3'-5' EXONUCLEASE ERI1-RELATED"/>
    <property type="match status" value="1"/>
</dbReference>
<keyword evidence="2" id="KW-0378">Hydrolase</keyword>
<evidence type="ECO:0000313" key="7">
    <source>
        <dbReference type="Proteomes" id="UP000198597"/>
    </source>
</evidence>
<organism evidence="6 7">
    <name type="scientific">Clostridium gasigenes</name>
    <dbReference type="NCBI Taxonomy" id="94869"/>
    <lineage>
        <taxon>Bacteria</taxon>
        <taxon>Bacillati</taxon>
        <taxon>Bacillota</taxon>
        <taxon>Clostridia</taxon>
        <taxon>Eubacteriales</taxon>
        <taxon>Clostridiaceae</taxon>
        <taxon>Clostridium</taxon>
    </lineage>
</organism>
<dbReference type="OrthoDB" id="159416at2"/>
<dbReference type="SMART" id="SM00479">
    <property type="entry name" value="EXOIII"/>
    <property type="match status" value="1"/>
</dbReference>
<dbReference type="PANTHER" id="PTHR23044:SF61">
    <property type="entry name" value="3'-5' EXORIBONUCLEASE 1-RELATED"/>
    <property type="match status" value="1"/>
</dbReference>
<evidence type="ECO:0000313" key="8">
    <source>
        <dbReference type="Proteomes" id="UP000585258"/>
    </source>
</evidence>
<gene>
    <name evidence="5" type="ORF">H7E68_10910</name>
    <name evidence="6" type="ORF">SAMN04488529_103215</name>
</gene>
<dbReference type="AlphaFoldDB" id="A0A1H0RKL2"/>
<evidence type="ECO:0000313" key="6">
    <source>
        <dbReference type="EMBL" id="SDP29468.1"/>
    </source>
</evidence>
<evidence type="ECO:0000256" key="3">
    <source>
        <dbReference type="ARBA" id="ARBA00022839"/>
    </source>
</evidence>
<evidence type="ECO:0000313" key="5">
    <source>
        <dbReference type="EMBL" id="MBB6715238.1"/>
    </source>
</evidence>
<dbReference type="EMBL" id="JACKWY010000005">
    <property type="protein sequence ID" value="MBB6715238.1"/>
    <property type="molecule type" value="Genomic_DNA"/>
</dbReference>
<dbReference type="Pfam" id="PF00929">
    <property type="entry name" value="RNase_T"/>
    <property type="match status" value="1"/>
</dbReference>
<keyword evidence="7" id="KW-1185">Reference proteome</keyword>
<sequence length="249" mass="29291">MNYILYDLEFNQEYPSNKSIKTDNYLKLPFEIIQIGALKLNEDFKTISTFNTLVKPTLYPTIHPYIEDLTKINNEQLNLSNSFPKVFKDFIRFIGEDTPIFCVWGTTDIKELLRNIEFHKLSTSLIPKEYIDIQLHTSKYVNSPNSSRIGLSNAVKLLNIPIQSEFHDAFNDAYYTSEVFKNIYTTNIKPIVYTPTRPKREKVHKYKLNTTSLINQFEKIYNREMSEEEKSIIKLAYTMGRTHQFTIKD</sequence>
<dbReference type="GO" id="GO:0003676">
    <property type="term" value="F:nucleic acid binding"/>
    <property type="evidence" value="ECO:0007669"/>
    <property type="project" value="InterPro"/>
</dbReference>
<dbReference type="Proteomes" id="UP000198597">
    <property type="component" value="Unassembled WGS sequence"/>
</dbReference>
<dbReference type="InterPro" id="IPR036397">
    <property type="entry name" value="RNaseH_sf"/>
</dbReference>
<dbReference type="EMBL" id="FNJM01000003">
    <property type="protein sequence ID" value="SDP29468.1"/>
    <property type="molecule type" value="Genomic_DNA"/>
</dbReference>
<keyword evidence="3 6" id="KW-0269">Exonuclease</keyword>
<reference evidence="6 7" key="1">
    <citation type="submission" date="2016-10" db="EMBL/GenBank/DDBJ databases">
        <authorList>
            <person name="de Groot N.N."/>
        </authorList>
    </citation>
    <scope>NUCLEOTIDE SEQUENCE [LARGE SCALE GENOMIC DNA]</scope>
    <source>
        <strain evidence="6 7">DSM 12272</strain>
    </source>
</reference>
<dbReference type="InterPro" id="IPR047201">
    <property type="entry name" value="ERI-1_3'hExo-like"/>
</dbReference>
<dbReference type="InterPro" id="IPR013520">
    <property type="entry name" value="Ribonucl_H"/>
</dbReference>
<feature type="domain" description="Exonuclease" evidence="4">
    <location>
        <begin position="2"/>
        <end position="189"/>
    </location>
</feature>
<dbReference type="InterPro" id="IPR012337">
    <property type="entry name" value="RNaseH-like_sf"/>
</dbReference>
<protein>
    <submittedName>
        <fullName evidence="5">Exonuclease domain-containing protein</fullName>
    </submittedName>
    <submittedName>
        <fullName evidence="6">Inhibitor of the KinA pathway to sporulation, predicted exonuclease</fullName>
    </submittedName>
</protein>
<dbReference type="InterPro" id="IPR051274">
    <property type="entry name" value="3-5_Exoribonuclease"/>
</dbReference>
<reference evidence="5 8" key="2">
    <citation type="submission" date="2020-08" db="EMBL/GenBank/DDBJ databases">
        <title>Clostridia isolated from Swiss meat.</title>
        <authorList>
            <person name="Wambui J."/>
            <person name="Stevens M.J.A."/>
            <person name="Stephan R."/>
        </authorList>
    </citation>
    <scope>NUCLEOTIDE SEQUENCE [LARGE SCALE GENOMIC DNA]</scope>
    <source>
        <strain evidence="5 8">CM001</strain>
    </source>
</reference>
<dbReference type="RefSeq" id="WP_089968202.1">
    <property type="nucleotide sequence ID" value="NZ_FNJM01000003.1"/>
</dbReference>
<accession>A0A1H0RKL2</accession>